<dbReference type="AlphaFoldDB" id="A0A919Q7Y6"/>
<feature type="compositionally biased region" description="Low complexity" evidence="1">
    <location>
        <begin position="73"/>
        <end position="87"/>
    </location>
</feature>
<sequence>MRVWIGAALIVMTGYGAALTTPAAWARPAPAEDPHPQLTRIAGTEPGDPVGTQCGNLPTSHDSPLENSPVRCVNGSVNSGNSVESGNHLSLGGSVNSGNFANTNGAGDSGNASNSDNLANGGQEITVRQAGR</sequence>
<evidence type="ECO:0000256" key="2">
    <source>
        <dbReference type="SAM" id="SignalP"/>
    </source>
</evidence>
<feature type="region of interest" description="Disordered" evidence="1">
    <location>
        <begin position="27"/>
        <end position="132"/>
    </location>
</feature>
<name>A0A919Q7Y6_9ACTN</name>
<evidence type="ECO:0008006" key="5">
    <source>
        <dbReference type="Google" id="ProtNLM"/>
    </source>
</evidence>
<feature type="compositionally biased region" description="Polar residues" evidence="1">
    <location>
        <begin position="53"/>
        <end position="66"/>
    </location>
</feature>
<evidence type="ECO:0000256" key="1">
    <source>
        <dbReference type="SAM" id="MobiDB-lite"/>
    </source>
</evidence>
<evidence type="ECO:0000313" key="4">
    <source>
        <dbReference type="Proteomes" id="UP000640052"/>
    </source>
</evidence>
<feature type="compositionally biased region" description="Polar residues" evidence="1">
    <location>
        <begin position="93"/>
        <end position="120"/>
    </location>
</feature>
<keyword evidence="2" id="KW-0732">Signal</keyword>
<reference evidence="3" key="1">
    <citation type="submission" date="2021-01" db="EMBL/GenBank/DDBJ databases">
        <title>Whole genome shotgun sequence of Acrocarpospora phusangensis NBRC 108782.</title>
        <authorList>
            <person name="Komaki H."/>
            <person name="Tamura T."/>
        </authorList>
    </citation>
    <scope>NUCLEOTIDE SEQUENCE</scope>
    <source>
        <strain evidence="3">NBRC 108782</strain>
    </source>
</reference>
<organism evidence="3 4">
    <name type="scientific">Acrocarpospora phusangensis</name>
    <dbReference type="NCBI Taxonomy" id="1070424"/>
    <lineage>
        <taxon>Bacteria</taxon>
        <taxon>Bacillati</taxon>
        <taxon>Actinomycetota</taxon>
        <taxon>Actinomycetes</taxon>
        <taxon>Streptosporangiales</taxon>
        <taxon>Streptosporangiaceae</taxon>
        <taxon>Acrocarpospora</taxon>
    </lineage>
</organism>
<comment type="caution">
    <text evidence="3">The sequence shown here is derived from an EMBL/GenBank/DDBJ whole genome shotgun (WGS) entry which is preliminary data.</text>
</comment>
<evidence type="ECO:0000313" key="3">
    <source>
        <dbReference type="EMBL" id="GIH22869.1"/>
    </source>
</evidence>
<proteinExistence type="predicted"/>
<dbReference type="EMBL" id="BOOA01000007">
    <property type="protein sequence ID" value="GIH22869.1"/>
    <property type="molecule type" value="Genomic_DNA"/>
</dbReference>
<dbReference type="Proteomes" id="UP000640052">
    <property type="component" value="Unassembled WGS sequence"/>
</dbReference>
<protein>
    <recommendedName>
        <fullName evidence="5">Chaplin domain-containing protein</fullName>
    </recommendedName>
</protein>
<keyword evidence="4" id="KW-1185">Reference proteome</keyword>
<feature type="chain" id="PRO_5037456130" description="Chaplin domain-containing protein" evidence="2">
    <location>
        <begin position="27"/>
        <end position="132"/>
    </location>
</feature>
<accession>A0A919Q7Y6</accession>
<gene>
    <name evidence="3" type="ORF">Aph01nite_11790</name>
</gene>
<feature type="signal peptide" evidence="2">
    <location>
        <begin position="1"/>
        <end position="26"/>
    </location>
</feature>